<comment type="caution">
    <text evidence="1">The sequence shown here is derived from an EMBL/GenBank/DDBJ whole genome shotgun (WGS) entry which is preliminary data.</text>
</comment>
<protein>
    <submittedName>
        <fullName evidence="1">Uncharacterized protein</fullName>
    </submittedName>
</protein>
<dbReference type="AlphaFoldDB" id="A0AAV3AAF5"/>
<sequence length="88" mass="10864">MIPLPYRQPRKCIIVQRTCHLFATIHLLYPRKWKSFEYSVIVFSFVLHWYKDIRILLESSWFEYRALVRPRAGLKVCLCFVRSFHWCR</sequence>
<gene>
    <name evidence="1" type="ORF">GDO54_014711</name>
</gene>
<proteinExistence type="predicted"/>
<evidence type="ECO:0000313" key="1">
    <source>
        <dbReference type="EMBL" id="DBA23833.1"/>
    </source>
</evidence>
<dbReference type="Proteomes" id="UP001181693">
    <property type="component" value="Unassembled WGS sequence"/>
</dbReference>
<name>A0AAV3AAF5_PYXAD</name>
<reference evidence="1" key="1">
    <citation type="thesis" date="2020" institute="ProQuest LLC" country="789 East Eisenhower Parkway, Ann Arbor, MI, USA">
        <title>Comparative Genomics and Chromosome Evolution.</title>
        <authorList>
            <person name="Mudd A.B."/>
        </authorList>
    </citation>
    <scope>NUCLEOTIDE SEQUENCE</scope>
    <source>
        <strain evidence="1">1538</strain>
        <tissue evidence="1">Blood</tissue>
    </source>
</reference>
<keyword evidence="2" id="KW-1185">Reference proteome</keyword>
<organism evidence="1 2">
    <name type="scientific">Pyxicephalus adspersus</name>
    <name type="common">African bullfrog</name>
    <dbReference type="NCBI Taxonomy" id="30357"/>
    <lineage>
        <taxon>Eukaryota</taxon>
        <taxon>Metazoa</taxon>
        <taxon>Chordata</taxon>
        <taxon>Craniata</taxon>
        <taxon>Vertebrata</taxon>
        <taxon>Euteleostomi</taxon>
        <taxon>Amphibia</taxon>
        <taxon>Batrachia</taxon>
        <taxon>Anura</taxon>
        <taxon>Neobatrachia</taxon>
        <taxon>Ranoidea</taxon>
        <taxon>Pyxicephalidae</taxon>
        <taxon>Pyxicephalinae</taxon>
        <taxon>Pyxicephalus</taxon>
    </lineage>
</organism>
<evidence type="ECO:0000313" key="2">
    <source>
        <dbReference type="Proteomes" id="UP001181693"/>
    </source>
</evidence>
<accession>A0AAV3AAF5</accession>
<dbReference type="EMBL" id="DYDO01000006">
    <property type="protein sequence ID" value="DBA23833.1"/>
    <property type="molecule type" value="Genomic_DNA"/>
</dbReference>